<dbReference type="Proteomes" id="UP000235023">
    <property type="component" value="Unassembled WGS sequence"/>
</dbReference>
<feature type="transmembrane region" description="Helical" evidence="1">
    <location>
        <begin position="85"/>
        <end position="108"/>
    </location>
</feature>
<dbReference type="EMBL" id="KZ559518">
    <property type="protein sequence ID" value="PLN83554.1"/>
    <property type="molecule type" value="Genomic_DNA"/>
</dbReference>
<gene>
    <name evidence="2" type="ORF">BDW42DRAFT_64301</name>
</gene>
<evidence type="ECO:0000313" key="2">
    <source>
        <dbReference type="EMBL" id="PLN83554.1"/>
    </source>
</evidence>
<keyword evidence="3" id="KW-1185">Reference proteome</keyword>
<dbReference type="AlphaFoldDB" id="A0A2J5I197"/>
<proteinExistence type="predicted"/>
<organism evidence="2 3">
    <name type="scientific">Aspergillus taichungensis</name>
    <dbReference type="NCBI Taxonomy" id="482145"/>
    <lineage>
        <taxon>Eukaryota</taxon>
        <taxon>Fungi</taxon>
        <taxon>Dikarya</taxon>
        <taxon>Ascomycota</taxon>
        <taxon>Pezizomycotina</taxon>
        <taxon>Eurotiomycetes</taxon>
        <taxon>Eurotiomycetidae</taxon>
        <taxon>Eurotiales</taxon>
        <taxon>Aspergillaceae</taxon>
        <taxon>Aspergillus</taxon>
        <taxon>Aspergillus subgen. Circumdati</taxon>
    </lineage>
</organism>
<keyword evidence="1" id="KW-0812">Transmembrane</keyword>
<keyword evidence="1" id="KW-1133">Transmembrane helix</keyword>
<name>A0A2J5I197_9EURO</name>
<protein>
    <submittedName>
        <fullName evidence="2">Uncharacterized protein</fullName>
    </submittedName>
</protein>
<accession>A0A2J5I197</accession>
<evidence type="ECO:0000256" key="1">
    <source>
        <dbReference type="SAM" id="Phobius"/>
    </source>
</evidence>
<keyword evidence="1" id="KW-0472">Membrane</keyword>
<feature type="transmembrane region" description="Helical" evidence="1">
    <location>
        <begin position="6"/>
        <end position="29"/>
    </location>
</feature>
<reference evidence="3" key="1">
    <citation type="submission" date="2017-12" db="EMBL/GenBank/DDBJ databases">
        <authorList>
            <consortium name="DOE Joint Genome Institute"/>
            <person name="Mondo S.J."/>
            <person name="Kjaerbolling I."/>
            <person name="Vesth T.C."/>
            <person name="Frisvad J.C."/>
            <person name="Nybo J.L."/>
            <person name="Theobald S."/>
            <person name="Kuo A."/>
            <person name="Bowyer P."/>
            <person name="Matsuda Y."/>
            <person name="Lyhne E.K."/>
            <person name="Kogle M.E."/>
            <person name="Clum A."/>
            <person name="Lipzen A."/>
            <person name="Salamov A."/>
            <person name="Ngan C.Y."/>
            <person name="Daum C."/>
            <person name="Chiniquy J."/>
            <person name="Barry K."/>
            <person name="LaButti K."/>
            <person name="Haridas S."/>
            <person name="Simmons B.A."/>
            <person name="Magnuson J.K."/>
            <person name="Mortensen U.H."/>
            <person name="Larsen T.O."/>
            <person name="Grigoriev I.V."/>
            <person name="Baker S.E."/>
            <person name="Andersen M.R."/>
            <person name="Nordberg H.P."/>
            <person name="Cantor M.N."/>
            <person name="Hua S.X."/>
        </authorList>
    </citation>
    <scope>NUCLEOTIDE SEQUENCE [LARGE SCALE GENOMIC DNA]</scope>
    <source>
        <strain evidence="3">IBT 19404</strain>
    </source>
</reference>
<evidence type="ECO:0000313" key="3">
    <source>
        <dbReference type="Proteomes" id="UP000235023"/>
    </source>
</evidence>
<sequence length="110" mass="13332">MFYTYALFYFLFFFLVSGCFFLFICRLSVFLRSPSRSIQFDTHYVQSFQCFYKISLHSRVATDLSCRRVLYFLFHAYRVDRYLPLAFDVSYLSFMICIIWSLALAVYISW</sequence>